<dbReference type="EMBL" id="JACCEW010000003">
    <property type="protein sequence ID" value="NYT37755.1"/>
    <property type="molecule type" value="Genomic_DNA"/>
</dbReference>
<evidence type="ECO:0000313" key="9">
    <source>
        <dbReference type="Proteomes" id="UP000580517"/>
    </source>
</evidence>
<dbReference type="Pfam" id="PF00034">
    <property type="entry name" value="Cytochrom_C"/>
    <property type="match status" value="1"/>
</dbReference>
<organism evidence="8 9">
    <name type="scientific">Allopusillimonas soli</name>
    <dbReference type="NCBI Taxonomy" id="659016"/>
    <lineage>
        <taxon>Bacteria</taxon>
        <taxon>Pseudomonadati</taxon>
        <taxon>Pseudomonadota</taxon>
        <taxon>Betaproteobacteria</taxon>
        <taxon>Burkholderiales</taxon>
        <taxon>Alcaligenaceae</taxon>
        <taxon>Allopusillimonas</taxon>
    </lineage>
</organism>
<dbReference type="OrthoDB" id="9814063at2"/>
<dbReference type="AlphaFoldDB" id="A0A853FAK8"/>
<dbReference type="InterPro" id="IPR036909">
    <property type="entry name" value="Cyt_c-like_dom_sf"/>
</dbReference>
<evidence type="ECO:0000256" key="1">
    <source>
        <dbReference type="ARBA" id="ARBA00022448"/>
    </source>
</evidence>
<evidence type="ECO:0000259" key="7">
    <source>
        <dbReference type="PROSITE" id="PS51007"/>
    </source>
</evidence>
<sequence length="110" mass="11203">MACLCAAAAPAAAQTTGMDLAKARNCMGCHQVDRKRVGPAFTVIAQRFAGSQGARDYLAGVIRGGSRGSWGPVPMPAQTQVSESEAQQLAAWVLSLAQASDDGAPAATAK</sequence>
<keyword evidence="3 6" id="KW-0479">Metal-binding</keyword>
<proteinExistence type="predicted"/>
<feature type="binding site" description="covalent" evidence="6">
    <location>
        <position position="26"/>
    </location>
    <ligand>
        <name>heme c</name>
        <dbReference type="ChEBI" id="CHEBI:61717"/>
    </ligand>
</feature>
<keyword evidence="5 6" id="KW-0408">Iron</keyword>
<feature type="binding site" description="covalent" evidence="6">
    <location>
        <position position="75"/>
    </location>
    <ligand>
        <name>heme c</name>
        <dbReference type="ChEBI" id="CHEBI:61717"/>
    </ligand>
</feature>
<gene>
    <name evidence="8" type="ORF">H0A68_12790</name>
</gene>
<evidence type="ECO:0000256" key="4">
    <source>
        <dbReference type="ARBA" id="ARBA00022982"/>
    </source>
</evidence>
<dbReference type="PROSITE" id="PS51007">
    <property type="entry name" value="CYTC"/>
    <property type="match status" value="1"/>
</dbReference>
<dbReference type="GO" id="GO:0020037">
    <property type="term" value="F:heme binding"/>
    <property type="evidence" value="ECO:0007669"/>
    <property type="project" value="InterPro"/>
</dbReference>
<evidence type="ECO:0000256" key="2">
    <source>
        <dbReference type="ARBA" id="ARBA00022617"/>
    </source>
</evidence>
<accession>A0A853FAK8</accession>
<feature type="domain" description="Cytochrome c" evidence="7">
    <location>
        <begin position="12"/>
        <end position="97"/>
    </location>
</feature>
<keyword evidence="9" id="KW-1185">Reference proteome</keyword>
<comment type="PTM">
    <text evidence="6">Binds 1 heme c group covalently per subunit.</text>
</comment>
<protein>
    <submittedName>
        <fullName evidence="8">C-type cytochrome</fullName>
    </submittedName>
</protein>
<comment type="caution">
    <text evidence="8">The sequence shown here is derived from an EMBL/GenBank/DDBJ whole genome shotgun (WGS) entry which is preliminary data.</text>
</comment>
<reference evidence="8 9" key="1">
    <citation type="submission" date="2020-07" db="EMBL/GenBank/DDBJ databases">
        <title>Taxonomic revisions and descriptions of new bacterial species based on genomic comparisons in the high-G+C-content subgroup of the family Alcaligenaceae.</title>
        <authorList>
            <person name="Szabo A."/>
            <person name="Felfoldi T."/>
        </authorList>
    </citation>
    <scope>NUCLEOTIDE SEQUENCE [LARGE SCALE GENOMIC DNA]</scope>
    <source>
        <strain evidence="8 9">DSM 25264</strain>
    </source>
</reference>
<dbReference type="PRINTS" id="PR00606">
    <property type="entry name" value="CYTCHROMECID"/>
</dbReference>
<evidence type="ECO:0000313" key="8">
    <source>
        <dbReference type="EMBL" id="NYT37755.1"/>
    </source>
</evidence>
<keyword evidence="4" id="KW-0249">Electron transport</keyword>
<name>A0A853FAK8_9BURK</name>
<feature type="binding site" description="covalent" evidence="6">
    <location>
        <position position="30"/>
    </location>
    <ligand>
        <name>heme c</name>
        <dbReference type="ChEBI" id="CHEBI:61717"/>
    </ligand>
</feature>
<keyword evidence="1" id="KW-0813">Transport</keyword>
<dbReference type="InterPro" id="IPR009056">
    <property type="entry name" value="Cyt_c-like_dom"/>
</dbReference>
<dbReference type="SUPFAM" id="SSF46626">
    <property type="entry name" value="Cytochrome c"/>
    <property type="match status" value="1"/>
</dbReference>
<dbReference type="GO" id="GO:0009055">
    <property type="term" value="F:electron transfer activity"/>
    <property type="evidence" value="ECO:0007669"/>
    <property type="project" value="InterPro"/>
</dbReference>
<evidence type="ECO:0000256" key="6">
    <source>
        <dbReference type="PIRSR" id="PIRSR602324-1"/>
    </source>
</evidence>
<dbReference type="Proteomes" id="UP000580517">
    <property type="component" value="Unassembled WGS sequence"/>
</dbReference>
<evidence type="ECO:0000256" key="5">
    <source>
        <dbReference type="ARBA" id="ARBA00023004"/>
    </source>
</evidence>
<dbReference type="InterPro" id="IPR002324">
    <property type="entry name" value="Cyt_c_ID"/>
</dbReference>
<dbReference type="RefSeq" id="WP_129969668.1">
    <property type="nucleotide sequence ID" value="NZ_JACCEW010000003.1"/>
</dbReference>
<dbReference type="Gene3D" id="1.10.760.10">
    <property type="entry name" value="Cytochrome c-like domain"/>
    <property type="match status" value="1"/>
</dbReference>
<dbReference type="GO" id="GO:0005506">
    <property type="term" value="F:iron ion binding"/>
    <property type="evidence" value="ECO:0007669"/>
    <property type="project" value="InterPro"/>
</dbReference>
<keyword evidence="2 6" id="KW-0349">Heme</keyword>
<evidence type="ECO:0000256" key="3">
    <source>
        <dbReference type="ARBA" id="ARBA00022723"/>
    </source>
</evidence>